<evidence type="ECO:0000259" key="2">
    <source>
        <dbReference type="Pfam" id="PF25597"/>
    </source>
</evidence>
<dbReference type="OrthoDB" id="6776856at2759"/>
<feature type="compositionally biased region" description="Polar residues" evidence="1">
    <location>
        <begin position="135"/>
        <end position="144"/>
    </location>
</feature>
<feature type="compositionally biased region" description="Basic and acidic residues" evidence="1">
    <location>
        <begin position="123"/>
        <end position="132"/>
    </location>
</feature>
<gene>
    <name evidence="3" type="ORF">E3N88_09691</name>
</gene>
<dbReference type="AlphaFoldDB" id="A0A5N6PMV4"/>
<dbReference type="Pfam" id="PF25597">
    <property type="entry name" value="SH3_retrovirus"/>
    <property type="match status" value="1"/>
</dbReference>
<feature type="region of interest" description="Disordered" evidence="1">
    <location>
        <begin position="123"/>
        <end position="144"/>
    </location>
</feature>
<dbReference type="InterPro" id="IPR057670">
    <property type="entry name" value="SH3_retrovirus"/>
</dbReference>
<protein>
    <recommendedName>
        <fullName evidence="2">Retroviral polymerase SH3-like domain-containing protein</fullName>
    </recommendedName>
</protein>
<dbReference type="InterPro" id="IPR012337">
    <property type="entry name" value="RNaseH-like_sf"/>
</dbReference>
<dbReference type="PANTHER" id="PTHR42648">
    <property type="entry name" value="TRANSPOSASE, PUTATIVE-RELATED"/>
    <property type="match status" value="1"/>
</dbReference>
<evidence type="ECO:0000256" key="1">
    <source>
        <dbReference type="SAM" id="MobiDB-lite"/>
    </source>
</evidence>
<dbReference type="EMBL" id="SZYD01000004">
    <property type="protein sequence ID" value="KAD6454985.1"/>
    <property type="molecule type" value="Genomic_DNA"/>
</dbReference>
<dbReference type="SUPFAM" id="SSF53098">
    <property type="entry name" value="Ribonuclease H-like"/>
    <property type="match status" value="1"/>
</dbReference>
<keyword evidence="4" id="KW-1185">Reference proteome</keyword>
<sequence>MTRSILRAMKLPQYLWADGVRHAVYLLNRLPTKALEDTTPYKVFKGIKPNLKHVKVFGCIGYVKRLATGLRKLDDRNLKMVHLGSQLNTKAYRMLDPTTGKIHVTRDVSFDESRGWMWNTDHERNESGKDHALGSGSNQIGGPI</sequence>
<reference evidence="3 4" key="1">
    <citation type="submission" date="2019-05" db="EMBL/GenBank/DDBJ databases">
        <title>Mikania micrantha, genome provides insights into the molecular mechanism of rapid growth.</title>
        <authorList>
            <person name="Liu B."/>
        </authorList>
    </citation>
    <scope>NUCLEOTIDE SEQUENCE [LARGE SCALE GENOMIC DNA]</scope>
    <source>
        <strain evidence="3">NLD-2019</strain>
        <tissue evidence="3">Leaf</tissue>
    </source>
</reference>
<evidence type="ECO:0000313" key="3">
    <source>
        <dbReference type="EMBL" id="KAD6454985.1"/>
    </source>
</evidence>
<name>A0A5N6PMV4_9ASTR</name>
<accession>A0A5N6PMV4</accession>
<proteinExistence type="predicted"/>
<feature type="domain" description="Retroviral polymerase SH3-like" evidence="2">
    <location>
        <begin position="59"/>
        <end position="122"/>
    </location>
</feature>
<organism evidence="3 4">
    <name type="scientific">Mikania micrantha</name>
    <name type="common">bitter vine</name>
    <dbReference type="NCBI Taxonomy" id="192012"/>
    <lineage>
        <taxon>Eukaryota</taxon>
        <taxon>Viridiplantae</taxon>
        <taxon>Streptophyta</taxon>
        <taxon>Embryophyta</taxon>
        <taxon>Tracheophyta</taxon>
        <taxon>Spermatophyta</taxon>
        <taxon>Magnoliopsida</taxon>
        <taxon>eudicotyledons</taxon>
        <taxon>Gunneridae</taxon>
        <taxon>Pentapetalae</taxon>
        <taxon>asterids</taxon>
        <taxon>campanulids</taxon>
        <taxon>Asterales</taxon>
        <taxon>Asteraceae</taxon>
        <taxon>Asteroideae</taxon>
        <taxon>Heliantheae alliance</taxon>
        <taxon>Eupatorieae</taxon>
        <taxon>Mikania</taxon>
    </lineage>
</organism>
<dbReference type="InterPro" id="IPR039537">
    <property type="entry name" value="Retrotran_Ty1/copia-like"/>
</dbReference>
<evidence type="ECO:0000313" key="4">
    <source>
        <dbReference type="Proteomes" id="UP000326396"/>
    </source>
</evidence>
<comment type="caution">
    <text evidence="3">The sequence shown here is derived from an EMBL/GenBank/DDBJ whole genome shotgun (WGS) entry which is preliminary data.</text>
</comment>
<dbReference type="PANTHER" id="PTHR42648:SF25">
    <property type="entry name" value="RNA-DIRECTED DNA POLYMERASE"/>
    <property type="match status" value="1"/>
</dbReference>
<dbReference type="Proteomes" id="UP000326396">
    <property type="component" value="Linkage Group LG12"/>
</dbReference>